<evidence type="ECO:0000313" key="3">
    <source>
        <dbReference type="Proteomes" id="UP000830375"/>
    </source>
</evidence>
<sequence length="292" mass="33479">MLRKYKSQLNKLINKHTQFLIHTLRQEHFHHSNKSGKYLANQIKHNKEKTTISVIKDSAGTPTNSPEEINQIFQKFYSKLYSPEKNPSQDDINLFLGNINLPQLNKQQIDTLELPLSEQELSNALKLMPNNKSPGPDGFPAEFYKHFWSILSPLFIRLICESKQKSKLPDTMNTATIALLLKPNKDPTLPSSYRPISLINVDTKIIAKALSHRIEKIMPTIIHPDQTGFIKGRQASNNTRRLINLIHHSSINKNKSVIVTLDAEKAFDKVNWKFLFSTLERFGFGGVIHYLD</sequence>
<evidence type="ECO:0000313" key="2">
    <source>
        <dbReference type="EMBL" id="KAI2645144.1"/>
    </source>
</evidence>
<gene>
    <name evidence="2" type="ORF">H4Q32_028618</name>
</gene>
<evidence type="ECO:0000259" key="1">
    <source>
        <dbReference type="PROSITE" id="PS50878"/>
    </source>
</evidence>
<dbReference type="InterPro" id="IPR043502">
    <property type="entry name" value="DNA/RNA_pol_sf"/>
</dbReference>
<dbReference type="PANTHER" id="PTHR19446">
    <property type="entry name" value="REVERSE TRANSCRIPTASES"/>
    <property type="match status" value="1"/>
</dbReference>
<accession>A0ABQ8L2Z2</accession>
<proteinExistence type="predicted"/>
<organism evidence="2 3">
    <name type="scientific">Labeo rohita</name>
    <name type="common">Indian major carp</name>
    <name type="synonym">Cyprinus rohita</name>
    <dbReference type="NCBI Taxonomy" id="84645"/>
    <lineage>
        <taxon>Eukaryota</taxon>
        <taxon>Metazoa</taxon>
        <taxon>Chordata</taxon>
        <taxon>Craniata</taxon>
        <taxon>Vertebrata</taxon>
        <taxon>Euteleostomi</taxon>
        <taxon>Actinopterygii</taxon>
        <taxon>Neopterygii</taxon>
        <taxon>Teleostei</taxon>
        <taxon>Ostariophysi</taxon>
        <taxon>Cypriniformes</taxon>
        <taxon>Cyprinidae</taxon>
        <taxon>Labeoninae</taxon>
        <taxon>Labeonini</taxon>
        <taxon>Labeo</taxon>
    </lineage>
</organism>
<name>A0ABQ8L2Z2_LABRO</name>
<dbReference type="EMBL" id="JACTAM010002316">
    <property type="protein sequence ID" value="KAI2645144.1"/>
    <property type="molecule type" value="Genomic_DNA"/>
</dbReference>
<dbReference type="PROSITE" id="PS50878">
    <property type="entry name" value="RT_POL"/>
    <property type="match status" value="1"/>
</dbReference>
<dbReference type="Proteomes" id="UP000830375">
    <property type="component" value="Unassembled WGS sequence"/>
</dbReference>
<reference evidence="2 3" key="1">
    <citation type="submission" date="2022-01" db="EMBL/GenBank/DDBJ databases">
        <title>A high-quality chromosome-level genome assembly of rohu carp, Labeo rohita.</title>
        <authorList>
            <person name="Arick M.A. II"/>
            <person name="Hsu C.-Y."/>
            <person name="Magbanua Z."/>
            <person name="Pechanova O."/>
            <person name="Grover C."/>
            <person name="Miller E."/>
            <person name="Thrash A."/>
            <person name="Ezzel L."/>
            <person name="Alam S."/>
            <person name="Benzie J."/>
            <person name="Hamilton M."/>
            <person name="Karsi A."/>
            <person name="Lawrence M.L."/>
            <person name="Peterson D.G."/>
        </authorList>
    </citation>
    <scope>NUCLEOTIDE SEQUENCE [LARGE SCALE GENOMIC DNA]</scope>
    <source>
        <strain evidence="3">BAU-BD-2019</strain>
        <tissue evidence="2">Blood</tissue>
    </source>
</reference>
<comment type="caution">
    <text evidence="2">The sequence shown here is derived from an EMBL/GenBank/DDBJ whole genome shotgun (WGS) entry which is preliminary data.</text>
</comment>
<dbReference type="Pfam" id="PF00078">
    <property type="entry name" value="RVT_1"/>
    <property type="match status" value="1"/>
</dbReference>
<keyword evidence="3" id="KW-1185">Reference proteome</keyword>
<feature type="domain" description="Reverse transcriptase" evidence="1">
    <location>
        <begin position="161"/>
        <end position="292"/>
    </location>
</feature>
<protein>
    <submittedName>
        <fullName evidence="2">LINE-1 retrotransposable element ORF2 protein</fullName>
    </submittedName>
</protein>
<dbReference type="CDD" id="cd01650">
    <property type="entry name" value="RT_nLTR_like"/>
    <property type="match status" value="1"/>
</dbReference>
<dbReference type="InterPro" id="IPR000477">
    <property type="entry name" value="RT_dom"/>
</dbReference>
<dbReference type="SUPFAM" id="SSF56672">
    <property type="entry name" value="DNA/RNA polymerases"/>
    <property type="match status" value="1"/>
</dbReference>